<dbReference type="Proteomes" id="UP000000657">
    <property type="component" value="Chromosome"/>
</dbReference>
<reference evidence="2 3" key="1">
    <citation type="journal article" date="2007" name="Genome Res.">
        <title>Genome characteristics of facultatively symbiotic Frankia sp. strains reflect host range and host plant biogeography.</title>
        <authorList>
            <person name="Normand P."/>
            <person name="Lapierre P."/>
            <person name="Tisa L.S."/>
            <person name="Gogarten J.P."/>
            <person name="Alloisio N."/>
            <person name="Bagnarol E."/>
            <person name="Bassi C.A."/>
            <person name="Berry A.M."/>
            <person name="Bickhart D.M."/>
            <person name="Choisne N."/>
            <person name="Couloux A."/>
            <person name="Cournoyer B."/>
            <person name="Cruveiller S."/>
            <person name="Daubin V."/>
            <person name="Demange N."/>
            <person name="Francino M.P."/>
            <person name="Goltsman E."/>
            <person name="Huang Y."/>
            <person name="Kopp O.R."/>
            <person name="Labarre L."/>
            <person name="Lapidus A."/>
            <person name="Lavire C."/>
            <person name="Marechal J."/>
            <person name="Martinez M."/>
            <person name="Mastronunzio J.E."/>
            <person name="Mullin B.C."/>
            <person name="Niemann J."/>
            <person name="Pujic P."/>
            <person name="Rawnsley T."/>
            <person name="Rouy Z."/>
            <person name="Schenowitz C."/>
            <person name="Sellstedt A."/>
            <person name="Tavares F."/>
            <person name="Tomkins J.P."/>
            <person name="Vallenet D."/>
            <person name="Valverde C."/>
            <person name="Wall L.G."/>
            <person name="Wang Y."/>
            <person name="Medigue C."/>
            <person name="Benson D.R."/>
        </authorList>
    </citation>
    <scope>NUCLEOTIDE SEQUENCE [LARGE SCALE GENOMIC DNA]</scope>
    <source>
        <strain evidence="3">DSM 45986 / CECT 9034 / ACN14a</strain>
    </source>
</reference>
<dbReference type="EMBL" id="CT573213">
    <property type="protein sequence ID" value="CAJ59840.1"/>
    <property type="molecule type" value="Genomic_DNA"/>
</dbReference>
<evidence type="ECO:0000313" key="3">
    <source>
        <dbReference type="Proteomes" id="UP000000657"/>
    </source>
</evidence>
<feature type="compositionally biased region" description="Basic and acidic residues" evidence="1">
    <location>
        <begin position="32"/>
        <end position="42"/>
    </location>
</feature>
<accession>Q0RRH9</accession>
<keyword evidence="3" id="KW-1185">Reference proteome</keyword>
<proteinExistence type="predicted"/>
<evidence type="ECO:0000313" key="2">
    <source>
        <dbReference type="EMBL" id="CAJ59840.1"/>
    </source>
</evidence>
<feature type="region of interest" description="Disordered" evidence="1">
    <location>
        <begin position="24"/>
        <end position="74"/>
    </location>
</feature>
<sequence length="74" mass="8052">MISIRARGGAWEPFALKVVPITPNTALSPRNNHADGRADRGTWGHRPAPVVPTASQARRDPIPGTPPRQRSRIP</sequence>
<dbReference type="KEGG" id="fal:FRAAL1178"/>
<evidence type="ECO:0000256" key="1">
    <source>
        <dbReference type="SAM" id="MobiDB-lite"/>
    </source>
</evidence>
<name>Q0RRH9_FRAAA</name>
<organism evidence="2 3">
    <name type="scientific">Frankia alni (strain DSM 45986 / CECT 9034 / ACN14a)</name>
    <dbReference type="NCBI Taxonomy" id="326424"/>
    <lineage>
        <taxon>Bacteria</taxon>
        <taxon>Bacillati</taxon>
        <taxon>Actinomycetota</taxon>
        <taxon>Actinomycetes</taxon>
        <taxon>Frankiales</taxon>
        <taxon>Frankiaceae</taxon>
        <taxon>Frankia</taxon>
    </lineage>
</organism>
<dbReference type="STRING" id="326424.FRAAL1178"/>
<dbReference type="HOGENOM" id="CLU_2682397_0_0_11"/>
<gene>
    <name evidence="2" type="ordered locus">FRAAL1178</name>
</gene>
<dbReference type="AlphaFoldDB" id="Q0RRH9"/>
<protein>
    <submittedName>
        <fullName evidence="2">Uncharacterized protein</fullName>
    </submittedName>
</protein>